<accession>A0A644SWF9</accession>
<dbReference type="SUPFAM" id="SSF55874">
    <property type="entry name" value="ATPase domain of HSP90 chaperone/DNA topoisomerase II/histidine kinase"/>
    <property type="match status" value="1"/>
</dbReference>
<dbReference type="InterPro" id="IPR036890">
    <property type="entry name" value="HATPase_C_sf"/>
</dbReference>
<dbReference type="InterPro" id="IPR036097">
    <property type="entry name" value="HisK_dim/P_sf"/>
</dbReference>
<keyword evidence="3" id="KW-0547">Nucleotide-binding</keyword>
<dbReference type="InterPro" id="IPR003594">
    <property type="entry name" value="HATPase_dom"/>
</dbReference>
<feature type="compositionally biased region" description="Basic and acidic residues" evidence="7">
    <location>
        <begin position="377"/>
        <end position="388"/>
    </location>
</feature>
<dbReference type="Gene3D" id="1.10.287.130">
    <property type="match status" value="1"/>
</dbReference>
<protein>
    <submittedName>
        <fullName evidence="9">Adaptive-response sensory-kinase SasA</fullName>
        <ecNumber evidence="9">2.7.-.-</ecNumber>
    </submittedName>
</protein>
<dbReference type="GO" id="GO:0000155">
    <property type="term" value="F:phosphorelay sensor kinase activity"/>
    <property type="evidence" value="ECO:0007669"/>
    <property type="project" value="InterPro"/>
</dbReference>
<evidence type="ECO:0000259" key="8">
    <source>
        <dbReference type="PROSITE" id="PS50109"/>
    </source>
</evidence>
<evidence type="ECO:0000256" key="5">
    <source>
        <dbReference type="ARBA" id="ARBA00022840"/>
    </source>
</evidence>
<feature type="region of interest" description="Disordered" evidence="7">
    <location>
        <begin position="377"/>
        <end position="397"/>
    </location>
</feature>
<dbReference type="GO" id="GO:0005524">
    <property type="term" value="F:ATP binding"/>
    <property type="evidence" value="ECO:0007669"/>
    <property type="project" value="UniProtKB-KW"/>
</dbReference>
<dbReference type="NCBIfam" id="TIGR00229">
    <property type="entry name" value="sensory_box"/>
    <property type="match status" value="1"/>
</dbReference>
<dbReference type="SUPFAM" id="SSF55785">
    <property type="entry name" value="PYP-like sensor domain (PAS domain)"/>
    <property type="match status" value="1"/>
</dbReference>
<sequence length="397" mass="43828">MRASFMGKALSRADKLTKDQLLSLFKELLASNERLEAALQSMFDGILVCNLDHVPVLINKSAERILRIQNPESQAPLWQSIADEELKDFFYKALTSEETILGEEFALQSSSGTRIIAISLSALLSEDKIAGTIIHVEDITEKRKKETQLRRAESLAALTTLAAGVAHEINNPLGSISIRIQLLEKLLKNPEPDQAAMTKHLSVVKQEMERLKQIVVDFLFAVRPMDVQLLSENPGPIIQEVADLVEPEAERFGIELKLSIPPDLPKLLMDKRLIKQALLNLIKNAMAVMPRGGKLGIIAELGQDELRISISDTGTGIPEELLTKIFEPYFTTKKSGTGLGLTITFKIIKEHSGDISLESKEGAGSIFTIHLPIPQKEKKSLPGWEDKATQAGSQAEE</sequence>
<reference evidence="9" key="1">
    <citation type="submission" date="2019-08" db="EMBL/GenBank/DDBJ databases">
        <authorList>
            <person name="Kucharzyk K."/>
            <person name="Murdoch R.W."/>
            <person name="Higgins S."/>
            <person name="Loffler F."/>
        </authorList>
    </citation>
    <scope>NUCLEOTIDE SEQUENCE</scope>
</reference>
<dbReference type="CDD" id="cd00082">
    <property type="entry name" value="HisKA"/>
    <property type="match status" value="1"/>
</dbReference>
<keyword evidence="2 9" id="KW-0808">Transferase</keyword>
<evidence type="ECO:0000256" key="3">
    <source>
        <dbReference type="ARBA" id="ARBA00022741"/>
    </source>
</evidence>
<organism evidence="9">
    <name type="scientific">bioreactor metagenome</name>
    <dbReference type="NCBI Taxonomy" id="1076179"/>
    <lineage>
        <taxon>unclassified sequences</taxon>
        <taxon>metagenomes</taxon>
        <taxon>ecological metagenomes</taxon>
    </lineage>
</organism>
<dbReference type="InterPro" id="IPR004358">
    <property type="entry name" value="Sig_transdc_His_kin-like_C"/>
</dbReference>
<feature type="domain" description="Histidine kinase" evidence="8">
    <location>
        <begin position="164"/>
        <end position="375"/>
    </location>
</feature>
<dbReference type="PRINTS" id="PR00344">
    <property type="entry name" value="BCTRLSENSOR"/>
</dbReference>
<comment type="caution">
    <text evidence="9">The sequence shown here is derived from an EMBL/GenBank/DDBJ whole genome shotgun (WGS) entry which is preliminary data.</text>
</comment>
<dbReference type="Pfam" id="PF00512">
    <property type="entry name" value="HisKA"/>
    <property type="match status" value="1"/>
</dbReference>
<dbReference type="PANTHER" id="PTHR43065:SF10">
    <property type="entry name" value="PEROXIDE STRESS-ACTIVATED HISTIDINE KINASE MAK3"/>
    <property type="match status" value="1"/>
</dbReference>
<dbReference type="AlphaFoldDB" id="A0A644SWF9"/>
<dbReference type="SMART" id="SM00388">
    <property type="entry name" value="HisKA"/>
    <property type="match status" value="1"/>
</dbReference>
<name>A0A644SWF9_9ZZZZ</name>
<evidence type="ECO:0000256" key="7">
    <source>
        <dbReference type="SAM" id="MobiDB-lite"/>
    </source>
</evidence>
<dbReference type="Gene3D" id="3.30.450.20">
    <property type="entry name" value="PAS domain"/>
    <property type="match status" value="1"/>
</dbReference>
<dbReference type="SMART" id="SM00387">
    <property type="entry name" value="HATPase_c"/>
    <property type="match status" value="1"/>
</dbReference>
<dbReference type="Pfam" id="PF02518">
    <property type="entry name" value="HATPase_c"/>
    <property type="match status" value="1"/>
</dbReference>
<dbReference type="EC" id="2.7.-.-" evidence="9"/>
<evidence type="ECO:0000313" key="9">
    <source>
        <dbReference type="EMBL" id="MPL59048.1"/>
    </source>
</evidence>
<evidence type="ECO:0000256" key="1">
    <source>
        <dbReference type="ARBA" id="ARBA00022553"/>
    </source>
</evidence>
<gene>
    <name evidence="9" type="primary">sasA_10</name>
    <name evidence="9" type="ORF">SDC9_04596</name>
</gene>
<evidence type="ECO:0000256" key="4">
    <source>
        <dbReference type="ARBA" id="ARBA00022777"/>
    </source>
</evidence>
<dbReference type="InterPro" id="IPR005467">
    <property type="entry name" value="His_kinase_dom"/>
</dbReference>
<evidence type="ECO:0000256" key="6">
    <source>
        <dbReference type="ARBA" id="ARBA00023012"/>
    </source>
</evidence>
<dbReference type="InterPro" id="IPR000014">
    <property type="entry name" value="PAS"/>
</dbReference>
<proteinExistence type="predicted"/>
<dbReference type="EMBL" id="VSSQ01000008">
    <property type="protein sequence ID" value="MPL59048.1"/>
    <property type="molecule type" value="Genomic_DNA"/>
</dbReference>
<keyword evidence="4 9" id="KW-0418">Kinase</keyword>
<dbReference type="PANTHER" id="PTHR43065">
    <property type="entry name" value="SENSOR HISTIDINE KINASE"/>
    <property type="match status" value="1"/>
</dbReference>
<keyword evidence="5" id="KW-0067">ATP-binding</keyword>
<dbReference type="Gene3D" id="3.30.565.10">
    <property type="entry name" value="Histidine kinase-like ATPase, C-terminal domain"/>
    <property type="match status" value="1"/>
</dbReference>
<dbReference type="SUPFAM" id="SSF47384">
    <property type="entry name" value="Homodimeric domain of signal transducing histidine kinase"/>
    <property type="match status" value="1"/>
</dbReference>
<keyword evidence="1" id="KW-0597">Phosphoprotein</keyword>
<dbReference type="InterPro" id="IPR003661">
    <property type="entry name" value="HisK_dim/P_dom"/>
</dbReference>
<evidence type="ECO:0000256" key="2">
    <source>
        <dbReference type="ARBA" id="ARBA00022679"/>
    </source>
</evidence>
<dbReference type="InterPro" id="IPR035965">
    <property type="entry name" value="PAS-like_dom_sf"/>
</dbReference>
<dbReference type="PROSITE" id="PS50109">
    <property type="entry name" value="HIS_KIN"/>
    <property type="match status" value="1"/>
</dbReference>
<keyword evidence="6" id="KW-0902">Two-component regulatory system</keyword>